<reference evidence="3" key="1">
    <citation type="submission" date="2012-02" db="EMBL/GenBank/DDBJ databases">
        <title>Complete genome sequence of Rickettsia parkeri strain Portsmouth.</title>
        <authorList>
            <person name="Johnson S.L."/>
            <person name="Munk A.C."/>
            <person name="Han S."/>
            <person name="Bruce D.C."/>
            <person name="Dasch G.A."/>
        </authorList>
    </citation>
    <scope>NUCLEOTIDE SEQUENCE [LARGE SCALE GENOMIC DNA]</scope>
    <source>
        <strain evidence="3">CA410</strain>
    </source>
</reference>
<gene>
    <name evidence="2" type="ORF">RCA_04085</name>
</gene>
<proteinExistence type="predicted"/>
<organism evidence="2 3">
    <name type="scientific">Rickettsia canadensis str. CA410</name>
    <dbReference type="NCBI Taxonomy" id="1105107"/>
    <lineage>
        <taxon>Bacteria</taxon>
        <taxon>Pseudomonadati</taxon>
        <taxon>Pseudomonadota</taxon>
        <taxon>Alphaproteobacteria</taxon>
        <taxon>Rickettsiales</taxon>
        <taxon>Rickettsiaceae</taxon>
        <taxon>Rickettsieae</taxon>
        <taxon>Rickettsia</taxon>
        <taxon>belli group</taxon>
    </lineage>
</organism>
<keyword evidence="1" id="KW-1133">Transmembrane helix</keyword>
<evidence type="ECO:0000313" key="2">
    <source>
        <dbReference type="EMBL" id="AFB21374.1"/>
    </source>
</evidence>
<sequence>MLYGEIIGAELYITEITSHPIQYPAVAIISIFTVFRSFAVLWGLLLIIFCYKIWS</sequence>
<dbReference type="Proteomes" id="UP000007878">
    <property type="component" value="Chromosome"/>
</dbReference>
<keyword evidence="3" id="KW-1185">Reference proteome</keyword>
<keyword evidence="1" id="KW-0472">Membrane</keyword>
<protein>
    <submittedName>
        <fullName evidence="2">Cell division protein FtsZ</fullName>
    </submittedName>
</protein>
<keyword evidence="2" id="KW-0132">Cell division</keyword>
<keyword evidence="1" id="KW-0812">Transmembrane</keyword>
<evidence type="ECO:0000256" key="1">
    <source>
        <dbReference type="SAM" id="Phobius"/>
    </source>
</evidence>
<name>A0ABN4ABK7_RICCA</name>
<evidence type="ECO:0000313" key="3">
    <source>
        <dbReference type="Proteomes" id="UP000007878"/>
    </source>
</evidence>
<dbReference type="GO" id="GO:0051301">
    <property type="term" value="P:cell division"/>
    <property type="evidence" value="ECO:0007669"/>
    <property type="project" value="UniProtKB-KW"/>
</dbReference>
<dbReference type="EMBL" id="CP003304">
    <property type="protein sequence ID" value="AFB21374.1"/>
    <property type="molecule type" value="Genomic_DNA"/>
</dbReference>
<keyword evidence="2" id="KW-0131">Cell cycle</keyword>
<feature type="transmembrane region" description="Helical" evidence="1">
    <location>
        <begin position="25"/>
        <end position="51"/>
    </location>
</feature>
<accession>A0ABN4ABK7</accession>